<keyword evidence="1" id="KW-1133">Transmembrane helix</keyword>
<dbReference type="OrthoDB" id="118020at2157"/>
<dbReference type="Proteomes" id="UP000694228">
    <property type="component" value="Chromosome"/>
</dbReference>
<evidence type="ECO:0000259" key="2">
    <source>
        <dbReference type="Pfam" id="PF07790"/>
    </source>
</evidence>
<dbReference type="NCBIfam" id="TIGR02537">
    <property type="entry name" value="arch_flag_Nterm"/>
    <property type="match status" value="1"/>
</dbReference>
<name>A0A8F5VR07_METHU</name>
<dbReference type="AlphaFoldDB" id="A0A8F5VR07"/>
<evidence type="ECO:0000313" key="3">
    <source>
        <dbReference type="EMBL" id="QXO95748.1"/>
    </source>
</evidence>
<evidence type="ECO:0000313" key="4">
    <source>
        <dbReference type="Proteomes" id="UP000694228"/>
    </source>
</evidence>
<accession>A0A8F5VR07</accession>
<dbReference type="InterPro" id="IPR012859">
    <property type="entry name" value="Pilin_N_archaeal"/>
</dbReference>
<reference evidence="3 4" key="1">
    <citation type="submission" date="2021-06" db="EMBL/GenBank/DDBJ databases">
        <title>Complete genome sequence of the secondary alcohol utilizing methanogen Methanospirillum hungatei strain GP1.</title>
        <authorList>
            <person name="Day L.A."/>
            <person name="Costa K.C."/>
        </authorList>
    </citation>
    <scope>NUCLEOTIDE SEQUENCE [LARGE SCALE GENOMIC DNA]</scope>
    <source>
        <strain evidence="3 4">GP1</strain>
    </source>
</reference>
<feature type="domain" description="Archaeal Type IV pilin N-terminal" evidence="2">
    <location>
        <begin position="7"/>
        <end position="101"/>
    </location>
</feature>
<keyword evidence="1" id="KW-0812">Transmembrane</keyword>
<sequence>MKTITNEAVSPVIGVLLMLVVTIIIAAVVSAFAGGLSSEQSKAPQVSFTVKPEIVNISDTNTGNYNPDHDSGYTAANGILFEHKGGDSISLNEIAIHLEDKGVSMIVTGSDKLSTTYNVLPSDITDGGYFAKVGNDVSDKIIEPGDKFMMYADDNYISQGTKYLIWEFPTGRGYAPVNDKIKYTVIDRRSNKAICNGEFVLK</sequence>
<evidence type="ECO:0000256" key="1">
    <source>
        <dbReference type="SAM" id="Phobius"/>
    </source>
</evidence>
<organism evidence="3 4">
    <name type="scientific">Methanospirillum hungatei</name>
    <dbReference type="NCBI Taxonomy" id="2203"/>
    <lineage>
        <taxon>Archaea</taxon>
        <taxon>Methanobacteriati</taxon>
        <taxon>Methanobacteriota</taxon>
        <taxon>Stenosarchaea group</taxon>
        <taxon>Methanomicrobia</taxon>
        <taxon>Methanomicrobiales</taxon>
        <taxon>Methanospirillaceae</taxon>
        <taxon>Methanospirillum</taxon>
    </lineage>
</organism>
<gene>
    <name evidence="3" type="ORF">KSK55_04975</name>
</gene>
<keyword evidence="1" id="KW-0472">Membrane</keyword>
<proteinExistence type="predicted"/>
<dbReference type="EMBL" id="CP077107">
    <property type="protein sequence ID" value="QXO95748.1"/>
    <property type="molecule type" value="Genomic_DNA"/>
</dbReference>
<dbReference type="InterPro" id="IPR013373">
    <property type="entry name" value="Flagellin/pilin_N_arc"/>
</dbReference>
<dbReference type="Pfam" id="PF07790">
    <property type="entry name" value="Pilin_N"/>
    <property type="match status" value="1"/>
</dbReference>
<protein>
    <submittedName>
        <fullName evidence="3">Type IV pilin N-terminal domain-containing protein</fullName>
    </submittedName>
</protein>
<feature type="transmembrane region" description="Helical" evidence="1">
    <location>
        <begin position="12"/>
        <end position="33"/>
    </location>
</feature>